<reference evidence="2" key="1">
    <citation type="submission" date="2018-04" db="EMBL/GenBank/DDBJ databases">
        <title>WGS assembly of Panicum hallii.</title>
        <authorList>
            <person name="Lovell J."/>
            <person name="Jenkins J."/>
            <person name="Lowry D."/>
            <person name="Mamidi S."/>
            <person name="Sreedasyam A."/>
            <person name="Weng X."/>
            <person name="Barry K."/>
            <person name="Bonette J."/>
            <person name="Campitelli B."/>
            <person name="Daum C."/>
            <person name="Gordon S."/>
            <person name="Gould B."/>
            <person name="Lipzen A."/>
            <person name="Macqueen A."/>
            <person name="Palacio-Mejia J."/>
            <person name="Plott C."/>
            <person name="Shakirov E."/>
            <person name="Shu S."/>
            <person name="Yoshinaga Y."/>
            <person name="Zane M."/>
            <person name="Rokhsar D."/>
            <person name="Grimwood J."/>
            <person name="Schmutz J."/>
            <person name="Juenger T."/>
        </authorList>
    </citation>
    <scope>NUCLEOTIDE SEQUENCE [LARGE SCALE GENOMIC DNA]</scope>
    <source>
        <strain evidence="2">FIL2</strain>
    </source>
</reference>
<dbReference type="Gramene" id="PAN49905">
    <property type="protein sequence ID" value="PAN49905"/>
    <property type="gene ID" value="PAHAL_9G483400"/>
</dbReference>
<sequence>MAAAARVAGVAAVRLSSRLQLATSFFPKPPSSSARRGGRRGGSAAGPPPALSADVRVVIRRHFPVAGPCGSRIVQKVAEDIALRRRPARSLRGPDRVERELAEDVLPLVANPFDRGAVVAAGREICAHVAAACADPRVASGGVRVLVLVDTFACPVVLRPRPLCKPMWSGAVVKNAIARADDPCAGLEAGSELPAAAAMEQPRPIGVIGGGRPEPVEERFQGWLPW</sequence>
<name>A0A2S3IR50_9POAL</name>
<dbReference type="EMBL" id="CM008054">
    <property type="protein sequence ID" value="PAN49905.1"/>
    <property type="molecule type" value="Genomic_DNA"/>
</dbReference>
<evidence type="ECO:0000313" key="2">
    <source>
        <dbReference type="EMBL" id="PAN49905.1"/>
    </source>
</evidence>
<evidence type="ECO:0000256" key="1">
    <source>
        <dbReference type="SAM" id="MobiDB-lite"/>
    </source>
</evidence>
<dbReference type="AlphaFoldDB" id="A0A2S3IR50"/>
<protein>
    <submittedName>
        <fullName evidence="2">Uncharacterized protein</fullName>
    </submittedName>
</protein>
<organism evidence="2">
    <name type="scientific">Panicum hallii</name>
    <dbReference type="NCBI Taxonomy" id="206008"/>
    <lineage>
        <taxon>Eukaryota</taxon>
        <taxon>Viridiplantae</taxon>
        <taxon>Streptophyta</taxon>
        <taxon>Embryophyta</taxon>
        <taxon>Tracheophyta</taxon>
        <taxon>Spermatophyta</taxon>
        <taxon>Magnoliopsida</taxon>
        <taxon>Liliopsida</taxon>
        <taxon>Poales</taxon>
        <taxon>Poaceae</taxon>
        <taxon>PACMAD clade</taxon>
        <taxon>Panicoideae</taxon>
        <taxon>Panicodae</taxon>
        <taxon>Paniceae</taxon>
        <taxon>Panicinae</taxon>
        <taxon>Panicum</taxon>
        <taxon>Panicum sect. Panicum</taxon>
    </lineage>
</organism>
<gene>
    <name evidence="2" type="ORF">PAHAL_9G483400</name>
</gene>
<feature type="region of interest" description="Disordered" evidence="1">
    <location>
        <begin position="26"/>
        <end position="49"/>
    </location>
</feature>
<dbReference type="Proteomes" id="UP000243499">
    <property type="component" value="Chromosome 9"/>
</dbReference>
<proteinExistence type="predicted"/>
<accession>A0A2S3IR50</accession>